<dbReference type="SMART" id="SM00255">
    <property type="entry name" value="TIR"/>
    <property type="match status" value="1"/>
</dbReference>
<gene>
    <name evidence="2" type="ORF">V0288_00330</name>
</gene>
<dbReference type="InterPro" id="IPR000157">
    <property type="entry name" value="TIR_dom"/>
</dbReference>
<reference evidence="2 3" key="1">
    <citation type="submission" date="2024-01" db="EMBL/GenBank/DDBJ databases">
        <title>Genomic insights into the taxonomy and metabolism of the cyanobacterium Pannus brasiliensis CCIBt3594.</title>
        <authorList>
            <person name="Machado M."/>
            <person name="Botero N.B."/>
            <person name="Andreote A.P.D."/>
            <person name="Feitosa A.M.T."/>
            <person name="Popin R."/>
            <person name="Sivonen K."/>
            <person name="Fiore M.F."/>
        </authorList>
    </citation>
    <scope>NUCLEOTIDE SEQUENCE [LARGE SCALE GENOMIC DNA]</scope>
    <source>
        <strain evidence="2 3">CCIBt3594</strain>
    </source>
</reference>
<protein>
    <submittedName>
        <fullName evidence="2">Toll/interleukin-1 receptor domain-containing protein</fullName>
    </submittedName>
</protein>
<keyword evidence="2" id="KW-0675">Receptor</keyword>
<comment type="caution">
    <text evidence="2">The sequence shown here is derived from an EMBL/GenBank/DDBJ whole genome shotgun (WGS) entry which is preliminary data.</text>
</comment>
<dbReference type="GO" id="GO:0007165">
    <property type="term" value="P:signal transduction"/>
    <property type="evidence" value="ECO:0007669"/>
    <property type="project" value="InterPro"/>
</dbReference>
<dbReference type="Proteomes" id="UP001328733">
    <property type="component" value="Unassembled WGS sequence"/>
</dbReference>
<dbReference type="RefSeq" id="WP_332863002.1">
    <property type="nucleotide sequence ID" value="NZ_JBAFSM010000001.1"/>
</dbReference>
<proteinExistence type="predicted"/>
<dbReference type="PROSITE" id="PS50104">
    <property type="entry name" value="TIR"/>
    <property type="match status" value="1"/>
</dbReference>
<sequence length="289" mass="33017">MSDTYDAFISHASEDKEAVAKPLAEILMAFGLNVWLDIFTLEVGDSLLESIDEGLANSKFGVVVLSRSFFSKGWTKYELRSLLTREIGKSKVVLPLWHDISRQEIERVSPPLADKVALDTSKKSLSEIALNLLKVIRPDIFNNLTRYIAWLNSKSDGRWEYIDLSKLVPSPIRHSSLPEDLLIRAKIVYQALEKVMHSSLELFIENFQREFYPYNELKVWEKIAATYLDVTFQQDFSSNKLQSIYANLISISMQPNEKIQEMLNSDDEFIKTLIIAYANVALPISDSDV</sequence>
<feature type="domain" description="TIR" evidence="1">
    <location>
        <begin position="3"/>
        <end position="136"/>
    </location>
</feature>
<evidence type="ECO:0000313" key="2">
    <source>
        <dbReference type="EMBL" id="MEG3435553.1"/>
    </source>
</evidence>
<dbReference type="Gene3D" id="3.40.50.10140">
    <property type="entry name" value="Toll/interleukin-1 receptor homology (TIR) domain"/>
    <property type="match status" value="1"/>
</dbReference>
<name>A0AAW9QEJ7_9CHRO</name>
<accession>A0AAW9QEJ7</accession>
<organism evidence="2 3">
    <name type="scientific">Pannus brasiliensis CCIBt3594</name>
    <dbReference type="NCBI Taxonomy" id="1427578"/>
    <lineage>
        <taxon>Bacteria</taxon>
        <taxon>Bacillati</taxon>
        <taxon>Cyanobacteriota</taxon>
        <taxon>Cyanophyceae</taxon>
        <taxon>Oscillatoriophycideae</taxon>
        <taxon>Chroococcales</taxon>
        <taxon>Microcystaceae</taxon>
        <taxon>Pannus</taxon>
    </lineage>
</organism>
<dbReference type="Pfam" id="PF13676">
    <property type="entry name" value="TIR_2"/>
    <property type="match status" value="1"/>
</dbReference>
<dbReference type="EMBL" id="JBAFSM010000001">
    <property type="protein sequence ID" value="MEG3435553.1"/>
    <property type="molecule type" value="Genomic_DNA"/>
</dbReference>
<dbReference type="SUPFAM" id="SSF52200">
    <property type="entry name" value="Toll/Interleukin receptor TIR domain"/>
    <property type="match status" value="1"/>
</dbReference>
<evidence type="ECO:0000313" key="3">
    <source>
        <dbReference type="Proteomes" id="UP001328733"/>
    </source>
</evidence>
<dbReference type="InterPro" id="IPR035897">
    <property type="entry name" value="Toll_tir_struct_dom_sf"/>
</dbReference>
<dbReference type="AlphaFoldDB" id="A0AAW9QEJ7"/>
<evidence type="ECO:0000259" key="1">
    <source>
        <dbReference type="PROSITE" id="PS50104"/>
    </source>
</evidence>
<keyword evidence="3" id="KW-1185">Reference proteome</keyword>